<dbReference type="InterPro" id="IPR053139">
    <property type="entry name" value="Surface_bspA-like"/>
</dbReference>
<dbReference type="AlphaFoldDB" id="A2F7P9"/>
<name>A2F7P9_TRIV3</name>
<gene>
    <name evidence="1" type="ORF">TVAG_290230</name>
</gene>
<keyword evidence="2" id="KW-1185">Reference proteome</keyword>
<dbReference type="SUPFAM" id="SSF52058">
    <property type="entry name" value="L domain-like"/>
    <property type="match status" value="1"/>
</dbReference>
<dbReference type="InterPro" id="IPR026906">
    <property type="entry name" value="LRR_5"/>
</dbReference>
<evidence type="ECO:0000313" key="2">
    <source>
        <dbReference type="Proteomes" id="UP000001542"/>
    </source>
</evidence>
<dbReference type="STRING" id="5722.A2F7P9"/>
<organism evidence="1 2">
    <name type="scientific">Trichomonas vaginalis (strain ATCC PRA-98 / G3)</name>
    <dbReference type="NCBI Taxonomy" id="412133"/>
    <lineage>
        <taxon>Eukaryota</taxon>
        <taxon>Metamonada</taxon>
        <taxon>Parabasalia</taxon>
        <taxon>Trichomonadida</taxon>
        <taxon>Trichomonadidae</taxon>
        <taxon>Trichomonas</taxon>
    </lineage>
</organism>
<dbReference type="SMR" id="A2F7P9"/>
<protein>
    <submittedName>
        <fullName evidence="1">Surface antigen BspA-like</fullName>
    </submittedName>
</protein>
<reference evidence="1" key="2">
    <citation type="journal article" date="2007" name="Science">
        <title>Draft genome sequence of the sexually transmitted pathogen Trichomonas vaginalis.</title>
        <authorList>
            <person name="Carlton J.M."/>
            <person name="Hirt R.P."/>
            <person name="Silva J.C."/>
            <person name="Delcher A.L."/>
            <person name="Schatz M."/>
            <person name="Zhao Q."/>
            <person name="Wortman J.R."/>
            <person name="Bidwell S.L."/>
            <person name="Alsmark U.C.M."/>
            <person name="Besteiro S."/>
            <person name="Sicheritz-Ponten T."/>
            <person name="Noel C.J."/>
            <person name="Dacks J.B."/>
            <person name="Foster P.G."/>
            <person name="Simillion C."/>
            <person name="Van de Peer Y."/>
            <person name="Miranda-Saavedra D."/>
            <person name="Barton G.J."/>
            <person name="Westrop G.D."/>
            <person name="Mueller S."/>
            <person name="Dessi D."/>
            <person name="Fiori P.L."/>
            <person name="Ren Q."/>
            <person name="Paulsen I."/>
            <person name="Zhang H."/>
            <person name="Bastida-Corcuera F.D."/>
            <person name="Simoes-Barbosa A."/>
            <person name="Brown M.T."/>
            <person name="Hayes R.D."/>
            <person name="Mukherjee M."/>
            <person name="Okumura C.Y."/>
            <person name="Schneider R."/>
            <person name="Smith A.J."/>
            <person name="Vanacova S."/>
            <person name="Villalvazo M."/>
            <person name="Haas B.J."/>
            <person name="Pertea M."/>
            <person name="Feldblyum T.V."/>
            <person name="Utterback T.R."/>
            <person name="Shu C.L."/>
            <person name="Osoegawa K."/>
            <person name="de Jong P.J."/>
            <person name="Hrdy I."/>
            <person name="Horvathova L."/>
            <person name="Zubacova Z."/>
            <person name="Dolezal P."/>
            <person name="Malik S.B."/>
            <person name="Logsdon J.M. Jr."/>
            <person name="Henze K."/>
            <person name="Gupta A."/>
            <person name="Wang C.C."/>
            <person name="Dunne R.L."/>
            <person name="Upcroft J.A."/>
            <person name="Upcroft P."/>
            <person name="White O."/>
            <person name="Salzberg S.L."/>
            <person name="Tang P."/>
            <person name="Chiu C.-H."/>
            <person name="Lee Y.-S."/>
            <person name="Embley T.M."/>
            <person name="Coombs G.H."/>
            <person name="Mottram J.C."/>
            <person name="Tachezy J."/>
            <person name="Fraser-Liggett C.M."/>
            <person name="Johnson P.J."/>
        </authorList>
    </citation>
    <scope>NUCLEOTIDE SEQUENCE [LARGE SCALE GENOMIC DNA]</scope>
    <source>
        <strain evidence="1">G3</strain>
    </source>
</reference>
<dbReference type="PANTHER" id="PTHR45661:SF3">
    <property type="entry name" value="IG-LIKE DOMAIN-CONTAINING PROTEIN"/>
    <property type="match status" value="1"/>
</dbReference>
<dbReference type="InParanoid" id="A2F7P9"/>
<dbReference type="Pfam" id="PF13306">
    <property type="entry name" value="LRR_5"/>
    <property type="match status" value="4"/>
</dbReference>
<dbReference type="InterPro" id="IPR032675">
    <property type="entry name" value="LRR_dom_sf"/>
</dbReference>
<proteinExistence type="predicted"/>
<evidence type="ECO:0000313" key="1">
    <source>
        <dbReference type="EMBL" id="EAX99076.1"/>
    </source>
</evidence>
<dbReference type="Proteomes" id="UP000001542">
    <property type="component" value="Unassembled WGS sequence"/>
</dbReference>
<dbReference type="RefSeq" id="XP_001312006.1">
    <property type="nucleotide sequence ID" value="XM_001312005.1"/>
</dbReference>
<dbReference type="VEuPathDB" id="TrichDB:TVAG_290230"/>
<reference evidence="1" key="1">
    <citation type="submission" date="2006-10" db="EMBL/GenBank/DDBJ databases">
        <authorList>
            <person name="Amadeo P."/>
            <person name="Zhao Q."/>
            <person name="Wortman J."/>
            <person name="Fraser-Liggett C."/>
            <person name="Carlton J."/>
        </authorList>
    </citation>
    <scope>NUCLEOTIDE SEQUENCE</scope>
    <source>
        <strain evidence="1">G3</strain>
    </source>
</reference>
<dbReference type="Gene3D" id="3.80.10.10">
    <property type="entry name" value="Ribonuclease Inhibitor"/>
    <property type="match status" value="3"/>
</dbReference>
<dbReference type="EMBL" id="DS113651">
    <property type="protein sequence ID" value="EAX99076.1"/>
    <property type="molecule type" value="Genomic_DNA"/>
</dbReference>
<dbReference type="VEuPathDB" id="TrichDB:TVAGG3_0405720"/>
<dbReference type="KEGG" id="tva:4756881"/>
<sequence>MGDFAISSMPSLTSITFSKGSRLSSLDFNVFIWNSLLEFIIPESVSTLSGVAFSGSANMKNIHVDPMNQYLWDNTKAVYNKDKTIIYYCASACDESYTILDTVTTINQGCFINSKLKNIIIPPSVVSISSYAFYYCSNLKQINLPPNITILRGGAFQGSGLTSIEIPNQVKILEDEVFSKCDNLRNIVLPENITDIGGSAFPDIPDLNLTISSKSLYIDKQLIIYSNNNKTISQFLGQDYDIIIPYTITRIKARAFSNKIKISSVTFDGDSQLQYIEYAAFSGCTNLSKFSFGKHIIEIDTNAFENTILNSAIAFPSSLTKISNSAFMNCKKIPSISFSSSSSLQIFDSAFENCISISSIIFITNPETTLGASCFSNLKSLNSIQISNNIKSVGSACFSNSGLSRVDFSNNNISFDSLSPSIFRGCINIRSFTIPSNCITIGTSALSGTSIEHLDIPDSVETFDGYCFSFCTNLVSINIKNSSHLQNIRLGVFQGCTNFATINEFVSSNFVCESGALYSSDHSRMHVYPPASTRSYFYLLEGVVSIEDSAFIGCTHLQSVLLPEKSLVKIGQSSFEGCINLCHITIPSSIISIGENAFLNCHSLNCGALIQNKESKTFIRLLKQSGLDISQSLYCSDFSCKANIHSNFHLIITEIAVMILM</sequence>
<dbReference type="PANTHER" id="PTHR45661">
    <property type="entry name" value="SURFACE ANTIGEN"/>
    <property type="match status" value="1"/>
</dbReference>
<accession>A2F7P9</accession>